<comment type="function">
    <text evidence="5">Involved in rRNA-processing and ribosome biogenesis.</text>
</comment>
<dbReference type="Pfam" id="PF24779">
    <property type="entry name" value="UTP23_sensor"/>
    <property type="match status" value="1"/>
</dbReference>
<feature type="region of interest" description="Disordered" evidence="8">
    <location>
        <begin position="156"/>
        <end position="290"/>
    </location>
</feature>
<accession>A0A6A6RK30</accession>
<keyword evidence="11" id="KW-1185">Reference proteome</keyword>
<dbReference type="PANTHER" id="PTHR12416">
    <property type="entry name" value="RRNA-PROCESSING PROTEIN UTP23 HOMOLOG"/>
    <property type="match status" value="1"/>
</dbReference>
<dbReference type="InterPro" id="IPR029060">
    <property type="entry name" value="PIN-like_dom_sf"/>
</dbReference>
<evidence type="ECO:0000256" key="3">
    <source>
        <dbReference type="ARBA" id="ARBA00022552"/>
    </source>
</evidence>
<evidence type="ECO:0000259" key="9">
    <source>
        <dbReference type="Pfam" id="PF24779"/>
    </source>
</evidence>
<gene>
    <name evidence="10" type="ORF">P280DRAFT_474703</name>
</gene>
<dbReference type="CDD" id="cd09865">
    <property type="entry name" value="PIN_ScUtp23p-like"/>
    <property type="match status" value="1"/>
</dbReference>
<dbReference type="FunFam" id="3.40.50.1010:FF:000006">
    <property type="entry name" value="rRNA-processing protein UTP23 homolog"/>
    <property type="match status" value="1"/>
</dbReference>
<keyword evidence="2" id="KW-0690">Ribosome biogenesis</keyword>
<evidence type="ECO:0000256" key="5">
    <source>
        <dbReference type="ARBA" id="ARBA00037300"/>
    </source>
</evidence>
<feature type="domain" description="UTP23 sensor motif region" evidence="9">
    <location>
        <begin position="215"/>
        <end position="231"/>
    </location>
</feature>
<evidence type="ECO:0000256" key="8">
    <source>
        <dbReference type="SAM" id="MobiDB-lite"/>
    </source>
</evidence>
<evidence type="ECO:0000256" key="4">
    <source>
        <dbReference type="ARBA" id="ARBA00023242"/>
    </source>
</evidence>
<keyword evidence="3" id="KW-0698">rRNA processing</keyword>
<dbReference type="SUPFAM" id="SSF88723">
    <property type="entry name" value="PIN domain-like"/>
    <property type="match status" value="1"/>
</dbReference>
<evidence type="ECO:0000313" key="11">
    <source>
        <dbReference type="Proteomes" id="UP000799753"/>
    </source>
</evidence>
<dbReference type="GO" id="GO:0032040">
    <property type="term" value="C:small-subunit processome"/>
    <property type="evidence" value="ECO:0007669"/>
    <property type="project" value="InterPro"/>
</dbReference>
<feature type="compositionally biased region" description="Basic and acidic residues" evidence="8">
    <location>
        <begin position="180"/>
        <end position="192"/>
    </location>
</feature>
<proteinExistence type="inferred from homology"/>
<dbReference type="GO" id="GO:0006364">
    <property type="term" value="P:rRNA processing"/>
    <property type="evidence" value="ECO:0007669"/>
    <property type="project" value="UniProtKB-KW"/>
</dbReference>
<dbReference type="AlphaFoldDB" id="A0A6A6RK30"/>
<dbReference type="Gene3D" id="3.40.50.1010">
    <property type="entry name" value="5'-nuclease"/>
    <property type="match status" value="1"/>
</dbReference>
<dbReference type="OrthoDB" id="25675at2759"/>
<evidence type="ECO:0000256" key="7">
    <source>
        <dbReference type="ARBA" id="ARBA00076388"/>
    </source>
</evidence>
<dbReference type="InterPro" id="IPR006984">
    <property type="entry name" value="Fcf1/UTP23"/>
</dbReference>
<feature type="compositionally biased region" description="Polar residues" evidence="8">
    <location>
        <begin position="196"/>
        <end position="211"/>
    </location>
</feature>
<dbReference type="EMBL" id="MU006837">
    <property type="protein sequence ID" value="KAF2634344.1"/>
    <property type="molecule type" value="Genomic_DNA"/>
</dbReference>
<name>A0A6A6RK30_9PLEO</name>
<reference evidence="10" key="1">
    <citation type="journal article" date="2020" name="Stud. Mycol.">
        <title>101 Dothideomycetes genomes: a test case for predicting lifestyles and emergence of pathogens.</title>
        <authorList>
            <person name="Haridas S."/>
            <person name="Albert R."/>
            <person name="Binder M."/>
            <person name="Bloem J."/>
            <person name="Labutti K."/>
            <person name="Salamov A."/>
            <person name="Andreopoulos B."/>
            <person name="Baker S."/>
            <person name="Barry K."/>
            <person name="Bills G."/>
            <person name="Bluhm B."/>
            <person name="Cannon C."/>
            <person name="Castanera R."/>
            <person name="Culley D."/>
            <person name="Daum C."/>
            <person name="Ezra D."/>
            <person name="Gonzalez J."/>
            <person name="Henrissat B."/>
            <person name="Kuo A."/>
            <person name="Liang C."/>
            <person name="Lipzen A."/>
            <person name="Lutzoni F."/>
            <person name="Magnuson J."/>
            <person name="Mondo S."/>
            <person name="Nolan M."/>
            <person name="Ohm R."/>
            <person name="Pangilinan J."/>
            <person name="Park H.-J."/>
            <person name="Ramirez L."/>
            <person name="Alfaro M."/>
            <person name="Sun H."/>
            <person name="Tritt A."/>
            <person name="Yoshinaga Y."/>
            <person name="Zwiers L.-H."/>
            <person name="Turgeon B."/>
            <person name="Goodwin S."/>
            <person name="Spatafora J."/>
            <person name="Crous P."/>
            <person name="Grigoriev I."/>
        </authorList>
    </citation>
    <scope>NUCLEOTIDE SEQUENCE</scope>
    <source>
        <strain evidence="10">CBS 473.64</strain>
    </source>
</reference>
<evidence type="ECO:0000313" key="10">
    <source>
        <dbReference type="EMBL" id="KAF2634344.1"/>
    </source>
</evidence>
<dbReference type="InterPro" id="IPR057776">
    <property type="entry name" value="UTP23_sensor"/>
</dbReference>
<dbReference type="Proteomes" id="UP000799753">
    <property type="component" value="Unassembled WGS sequence"/>
</dbReference>
<sequence length="290" mass="32551">MKLKRSKSYRKLMHQYAIQFGFREPYQVLLDSALLEDAHRTKIDLVTRLQSVLQGQIKPMVTQCSIRHLYNATPKNNALIEQAKTYERRRCNHHQLENPLSDMECLKSVVDAKGNGTNKHRYVVASQDPKVRKHMRGVAGVPLIYISKSVMILEPMGTSSEQQREREEKTKFRLGLKGKRNPDAGQKRKRDDAEEQNGNPEEAQSANAQPQKKNKHKGPKEPNPLSMRKSKRAAAPSAPKSRPTEAKEPPPASTEAPDGDASGPRKRKRKHKPKGESDAAAIADGDVAES</sequence>
<feature type="compositionally biased region" description="Basic and acidic residues" evidence="8">
    <location>
        <begin position="162"/>
        <end position="171"/>
    </location>
</feature>
<evidence type="ECO:0000256" key="6">
    <source>
        <dbReference type="ARBA" id="ARBA00038503"/>
    </source>
</evidence>
<evidence type="ECO:0000256" key="2">
    <source>
        <dbReference type="ARBA" id="ARBA00022517"/>
    </source>
</evidence>
<comment type="similarity">
    <text evidence="6">Belongs to the UTP23/FCF1 family. UTP23 subfamily.</text>
</comment>
<keyword evidence="4" id="KW-0539">Nucleus</keyword>
<evidence type="ECO:0000256" key="1">
    <source>
        <dbReference type="ARBA" id="ARBA00004604"/>
    </source>
</evidence>
<comment type="subcellular location">
    <subcellularLocation>
        <location evidence="1">Nucleus</location>
        <location evidence="1">Nucleolus</location>
    </subcellularLocation>
</comment>
<protein>
    <recommendedName>
        <fullName evidence="7">U three protein 23</fullName>
    </recommendedName>
</protein>
<dbReference type="Pfam" id="PF04900">
    <property type="entry name" value="Fcf1"/>
    <property type="match status" value="1"/>
</dbReference>
<organism evidence="10 11">
    <name type="scientific">Massarina eburnea CBS 473.64</name>
    <dbReference type="NCBI Taxonomy" id="1395130"/>
    <lineage>
        <taxon>Eukaryota</taxon>
        <taxon>Fungi</taxon>
        <taxon>Dikarya</taxon>
        <taxon>Ascomycota</taxon>
        <taxon>Pezizomycotina</taxon>
        <taxon>Dothideomycetes</taxon>
        <taxon>Pleosporomycetidae</taxon>
        <taxon>Pleosporales</taxon>
        <taxon>Massarineae</taxon>
        <taxon>Massarinaceae</taxon>
        <taxon>Massarina</taxon>
    </lineage>
</organism>
<feature type="compositionally biased region" description="Basic residues" evidence="8">
    <location>
        <begin position="264"/>
        <end position="273"/>
    </location>
</feature>